<dbReference type="Pfam" id="PF13424">
    <property type="entry name" value="TPR_12"/>
    <property type="match status" value="2"/>
</dbReference>
<evidence type="ECO:0000313" key="3">
    <source>
        <dbReference type="Proteomes" id="UP001500503"/>
    </source>
</evidence>
<organism evidence="2 3">
    <name type="scientific">Actinoallomurus oryzae</name>
    <dbReference type="NCBI Taxonomy" id="502180"/>
    <lineage>
        <taxon>Bacteria</taxon>
        <taxon>Bacillati</taxon>
        <taxon>Actinomycetota</taxon>
        <taxon>Actinomycetes</taxon>
        <taxon>Streptosporangiales</taxon>
        <taxon>Thermomonosporaceae</taxon>
        <taxon>Actinoallomurus</taxon>
    </lineage>
</organism>
<dbReference type="EMBL" id="BAABHF010000009">
    <property type="protein sequence ID" value="GAA4483712.1"/>
    <property type="molecule type" value="Genomic_DNA"/>
</dbReference>
<comment type="caution">
    <text evidence="2">The sequence shown here is derived from an EMBL/GenBank/DDBJ whole genome shotgun (WGS) entry which is preliminary data.</text>
</comment>
<sequence length="629" mass="70070">MGKTTLAVHWAHQVRERFPDGDLFVNLRGYDPGQPVTPEQALDGFLRALDVPAEKIPSELDAQAALFRSLLDARRMLVVLDNAASVQQVRPLLPGAAGCLTLITSRSQLSGLATREGVGRVSIDVLSPGQALRLLRQVIGSSRVDAEPSRAAELARYCGYLPLALRIAADRAVTHPYLTLADLVEELIDEHDRLDMLASDDDAATAVRAVFSWSYNRLSPDAARVFRLLGLNTGSDLSAEAAVALTGLTKRRACRLLDTLAGQHLLQQTGRSRYGFHDLLRVYAAERAMSEESEGERSVAVGRMLNWYLHTTLAARRIVHPIAHETPIDPPNPAYPPLTFASHDRALDWCEQERVNLVAAIQQAAEDGHEAIAWKLADNLASFFALAWYPDDWITILRIGLTAARHLADQNAQAIMLMSMADFFYELKRYDEAIDNYQQALLLSRETGTRWIEGFCLNGLGISRVGLRQFDEAAHYIQQALAIFRETGMRHREAIALNSLGSAYHGLGRPNDAISCHLQAIPTFEQFGADRRQAYALGKIGDTYYDLRQFRDAVYYHRKALQIFRKKKDRRSIAFELFDIGKALHADRQTDAARRSWEEALAIFSDLGDPLAGEIRSFLADLADDSDEP</sequence>
<dbReference type="PANTHER" id="PTHR47691:SF3">
    <property type="entry name" value="HTH-TYPE TRANSCRIPTIONAL REGULATOR RV0890C-RELATED"/>
    <property type="match status" value="1"/>
</dbReference>
<dbReference type="SUPFAM" id="SSF52540">
    <property type="entry name" value="P-loop containing nucleoside triphosphate hydrolases"/>
    <property type="match status" value="1"/>
</dbReference>
<dbReference type="Gene3D" id="3.40.50.300">
    <property type="entry name" value="P-loop containing nucleotide triphosphate hydrolases"/>
    <property type="match status" value="1"/>
</dbReference>
<accession>A0ABP8PBV8</accession>
<dbReference type="SMART" id="SM00028">
    <property type="entry name" value="TPR"/>
    <property type="match status" value="5"/>
</dbReference>
<evidence type="ECO:0008006" key="4">
    <source>
        <dbReference type="Google" id="ProtNLM"/>
    </source>
</evidence>
<keyword evidence="1" id="KW-0802">TPR repeat</keyword>
<dbReference type="Gene3D" id="1.25.40.10">
    <property type="entry name" value="Tetratricopeptide repeat domain"/>
    <property type="match status" value="1"/>
</dbReference>
<evidence type="ECO:0000256" key="1">
    <source>
        <dbReference type="PROSITE-ProRule" id="PRU00339"/>
    </source>
</evidence>
<evidence type="ECO:0000313" key="2">
    <source>
        <dbReference type="EMBL" id="GAA4483712.1"/>
    </source>
</evidence>
<gene>
    <name evidence="2" type="ORF">GCM10023191_005780</name>
</gene>
<reference evidence="3" key="1">
    <citation type="journal article" date="2019" name="Int. J. Syst. Evol. Microbiol.">
        <title>The Global Catalogue of Microorganisms (GCM) 10K type strain sequencing project: providing services to taxonomists for standard genome sequencing and annotation.</title>
        <authorList>
            <consortium name="The Broad Institute Genomics Platform"/>
            <consortium name="The Broad Institute Genome Sequencing Center for Infectious Disease"/>
            <person name="Wu L."/>
            <person name="Ma J."/>
        </authorList>
    </citation>
    <scope>NUCLEOTIDE SEQUENCE [LARGE SCALE GENOMIC DNA]</scope>
    <source>
        <strain evidence="3">JCM 17933</strain>
    </source>
</reference>
<dbReference type="Proteomes" id="UP001500503">
    <property type="component" value="Unassembled WGS sequence"/>
</dbReference>
<dbReference type="PROSITE" id="PS50005">
    <property type="entry name" value="TPR"/>
    <property type="match status" value="1"/>
</dbReference>
<dbReference type="InterPro" id="IPR027417">
    <property type="entry name" value="P-loop_NTPase"/>
</dbReference>
<dbReference type="InterPro" id="IPR011990">
    <property type="entry name" value="TPR-like_helical_dom_sf"/>
</dbReference>
<dbReference type="InterPro" id="IPR019734">
    <property type="entry name" value="TPR_rpt"/>
</dbReference>
<name>A0ABP8PBV8_9ACTN</name>
<dbReference type="PANTHER" id="PTHR47691">
    <property type="entry name" value="REGULATOR-RELATED"/>
    <property type="match status" value="1"/>
</dbReference>
<protein>
    <recommendedName>
        <fullName evidence="4">NB-ARC domain-containing protein</fullName>
    </recommendedName>
</protein>
<dbReference type="SUPFAM" id="SSF48452">
    <property type="entry name" value="TPR-like"/>
    <property type="match status" value="1"/>
</dbReference>
<keyword evidence="3" id="KW-1185">Reference proteome</keyword>
<proteinExistence type="predicted"/>
<feature type="repeat" description="TPR" evidence="1">
    <location>
        <begin position="414"/>
        <end position="447"/>
    </location>
</feature>